<feature type="transmembrane region" description="Helical" evidence="1">
    <location>
        <begin position="29"/>
        <end position="51"/>
    </location>
</feature>
<evidence type="ECO:0000256" key="1">
    <source>
        <dbReference type="SAM" id="Phobius"/>
    </source>
</evidence>
<feature type="transmembrane region" description="Helical" evidence="1">
    <location>
        <begin position="212"/>
        <end position="228"/>
    </location>
</feature>
<dbReference type="RefSeq" id="WP_322132587.1">
    <property type="nucleotide sequence ID" value="NZ_CP085036.1"/>
</dbReference>
<feature type="transmembrane region" description="Helical" evidence="1">
    <location>
        <begin position="72"/>
        <end position="92"/>
    </location>
</feature>
<keyword evidence="1" id="KW-0812">Transmembrane</keyword>
<feature type="transmembrane region" description="Helical" evidence="1">
    <location>
        <begin position="413"/>
        <end position="433"/>
    </location>
</feature>
<keyword evidence="1" id="KW-1133">Transmembrane helix</keyword>
<feature type="transmembrane region" description="Helical" evidence="1">
    <location>
        <begin position="387"/>
        <end position="407"/>
    </location>
</feature>
<evidence type="ECO:0000313" key="2">
    <source>
        <dbReference type="EMBL" id="MDH6180224.1"/>
    </source>
</evidence>
<feature type="transmembrane region" description="Helical" evidence="1">
    <location>
        <begin position="190"/>
        <end position="206"/>
    </location>
</feature>
<keyword evidence="1" id="KW-0472">Membrane</keyword>
<gene>
    <name evidence="2" type="ORF">M2152_000406</name>
</gene>
<sequence length="446" mass="48328">MTTTAPEIADAPALADTPSTTTVPILLHWAWSPVGLMLLLPLPALVAALTVPDDYYVNLWGQPLFVTADIKLQALLYSAVILGVFVSLQPLIRRSGQLSFSPAQVQWVVVATTVLAWITFASYTAWLVIGIARGMDLGIIIDLVEGEASAPYRLKEFYLDPVSGVTTWTQLAIVVGPLAVLRGKLTGRSPVPLVVALLVVAAARALLFSERLALLEVFVSVAIAWLVFRDKPPFFFRSTSAVLLSYASLWVGLIVFFGVFEYTRSWLHYYAGRFDGGIVDFAWQRLLGYYATAINNAALQGQIADSDFSFAFLLQGDLYATLLGPAGEDASRFATSLQTLSNPEFSNVSGLLVPGNALGSLGGLVFWVISAAVIGIVAILASRGKLLAILAYCTVGIGVLEIVRLFYYGTSRYLAVVICLLALALTYFIVTRAHAQETRILRRLPE</sequence>
<evidence type="ECO:0000313" key="3">
    <source>
        <dbReference type="Proteomes" id="UP001160142"/>
    </source>
</evidence>
<organism evidence="2 3">
    <name type="scientific">Antiquaquibacter oligotrophicus</name>
    <dbReference type="NCBI Taxonomy" id="2880260"/>
    <lineage>
        <taxon>Bacteria</taxon>
        <taxon>Bacillati</taxon>
        <taxon>Actinomycetota</taxon>
        <taxon>Actinomycetes</taxon>
        <taxon>Micrococcales</taxon>
        <taxon>Microbacteriaceae</taxon>
        <taxon>Antiquaquibacter</taxon>
    </lineage>
</organism>
<feature type="transmembrane region" description="Helical" evidence="1">
    <location>
        <begin position="240"/>
        <end position="260"/>
    </location>
</feature>
<name>A0ABT6KJQ1_9MICO</name>
<comment type="caution">
    <text evidence="2">The sequence shown here is derived from an EMBL/GenBank/DDBJ whole genome shotgun (WGS) entry which is preliminary data.</text>
</comment>
<reference evidence="2 3" key="1">
    <citation type="submission" date="2023-04" db="EMBL/GenBank/DDBJ databases">
        <title>Genome Encyclopedia of Bacteria and Archaea VI: Functional Genomics of Type Strains.</title>
        <authorList>
            <person name="Whitman W."/>
        </authorList>
    </citation>
    <scope>NUCLEOTIDE SEQUENCE [LARGE SCALE GENOMIC DNA]</scope>
    <source>
        <strain evidence="2 3">SG_E_30_P1</strain>
    </source>
</reference>
<keyword evidence="3" id="KW-1185">Reference proteome</keyword>
<accession>A0ABT6KJQ1</accession>
<feature type="transmembrane region" description="Helical" evidence="1">
    <location>
        <begin position="357"/>
        <end position="380"/>
    </location>
</feature>
<protein>
    <submittedName>
        <fullName evidence="2">Positive regulator of sigma E activity</fullName>
    </submittedName>
</protein>
<dbReference type="Proteomes" id="UP001160142">
    <property type="component" value="Unassembled WGS sequence"/>
</dbReference>
<proteinExistence type="predicted"/>
<dbReference type="EMBL" id="JARXVQ010000001">
    <property type="protein sequence ID" value="MDH6180224.1"/>
    <property type="molecule type" value="Genomic_DNA"/>
</dbReference>
<feature type="transmembrane region" description="Helical" evidence="1">
    <location>
        <begin position="104"/>
        <end position="129"/>
    </location>
</feature>